<comment type="caution">
    <text evidence="1">The sequence shown here is derived from an EMBL/GenBank/DDBJ whole genome shotgun (WGS) entry which is preliminary data.</text>
</comment>
<evidence type="ECO:0000313" key="1">
    <source>
        <dbReference type="EMBL" id="KAH3859673.1"/>
    </source>
</evidence>
<keyword evidence="2" id="KW-1185">Reference proteome</keyword>
<reference evidence="1" key="1">
    <citation type="journal article" date="2019" name="bioRxiv">
        <title>The Genome of the Zebra Mussel, Dreissena polymorpha: A Resource for Invasive Species Research.</title>
        <authorList>
            <person name="McCartney M.A."/>
            <person name="Auch B."/>
            <person name="Kono T."/>
            <person name="Mallez S."/>
            <person name="Zhang Y."/>
            <person name="Obille A."/>
            <person name="Becker A."/>
            <person name="Abrahante J.E."/>
            <person name="Garbe J."/>
            <person name="Badalamenti J.P."/>
            <person name="Herman A."/>
            <person name="Mangelson H."/>
            <person name="Liachko I."/>
            <person name="Sullivan S."/>
            <person name="Sone E.D."/>
            <person name="Koren S."/>
            <person name="Silverstein K.A.T."/>
            <person name="Beckman K.B."/>
            <person name="Gohl D.M."/>
        </authorList>
    </citation>
    <scope>NUCLEOTIDE SEQUENCE</scope>
    <source>
        <strain evidence="1">Duluth1</strain>
        <tissue evidence="1">Whole animal</tissue>
    </source>
</reference>
<evidence type="ECO:0000313" key="2">
    <source>
        <dbReference type="Proteomes" id="UP000828390"/>
    </source>
</evidence>
<accession>A0A9D4LJF4</accession>
<protein>
    <submittedName>
        <fullName evidence="1">Uncharacterized protein</fullName>
    </submittedName>
</protein>
<organism evidence="1 2">
    <name type="scientific">Dreissena polymorpha</name>
    <name type="common">Zebra mussel</name>
    <name type="synonym">Mytilus polymorpha</name>
    <dbReference type="NCBI Taxonomy" id="45954"/>
    <lineage>
        <taxon>Eukaryota</taxon>
        <taxon>Metazoa</taxon>
        <taxon>Spiralia</taxon>
        <taxon>Lophotrochozoa</taxon>
        <taxon>Mollusca</taxon>
        <taxon>Bivalvia</taxon>
        <taxon>Autobranchia</taxon>
        <taxon>Heteroconchia</taxon>
        <taxon>Euheterodonta</taxon>
        <taxon>Imparidentia</taxon>
        <taxon>Neoheterodontei</taxon>
        <taxon>Myida</taxon>
        <taxon>Dreissenoidea</taxon>
        <taxon>Dreissenidae</taxon>
        <taxon>Dreissena</taxon>
    </lineage>
</organism>
<name>A0A9D4LJF4_DREPO</name>
<proteinExistence type="predicted"/>
<reference evidence="1" key="2">
    <citation type="submission" date="2020-11" db="EMBL/GenBank/DDBJ databases">
        <authorList>
            <person name="McCartney M.A."/>
            <person name="Auch B."/>
            <person name="Kono T."/>
            <person name="Mallez S."/>
            <person name="Becker A."/>
            <person name="Gohl D.M."/>
            <person name="Silverstein K.A.T."/>
            <person name="Koren S."/>
            <person name="Bechman K.B."/>
            <person name="Herman A."/>
            <person name="Abrahante J.E."/>
            <person name="Garbe J."/>
        </authorList>
    </citation>
    <scope>NUCLEOTIDE SEQUENCE</scope>
    <source>
        <strain evidence="1">Duluth1</strain>
        <tissue evidence="1">Whole animal</tissue>
    </source>
</reference>
<dbReference type="Proteomes" id="UP000828390">
    <property type="component" value="Unassembled WGS sequence"/>
</dbReference>
<gene>
    <name evidence="1" type="ORF">DPMN_102493</name>
</gene>
<dbReference type="EMBL" id="JAIWYP010000003">
    <property type="protein sequence ID" value="KAH3859673.1"/>
    <property type="molecule type" value="Genomic_DNA"/>
</dbReference>
<dbReference type="AlphaFoldDB" id="A0A9D4LJF4"/>
<sequence length="57" mass="6302">MKSLVGQLQVIVNQFQQVQAGHPVHVPMVHAEGKYVIEIIALNKNSATNCFKVCDLL</sequence>